<dbReference type="InterPro" id="IPR006311">
    <property type="entry name" value="TAT_signal"/>
</dbReference>
<dbReference type="KEGG" id="taw:EI545_09725"/>
<dbReference type="Pfam" id="PF04390">
    <property type="entry name" value="LptE"/>
    <property type="match status" value="1"/>
</dbReference>
<sequence>MSSSDKTFPRRGCPPTPSLPHTGGRAALSRRAVLLAPLALAACGFTPAYAPGGAATALLGTVRAQDPTDKNGFDLVERLEERLGRPENHRYDLAYTITTEAVGVGITTENDITRYNLKGVIDYTLSDRATGERLAGGRVQSFTAYSATGSTVAGLAAEEDAAYRLMRILADQITARLIAVSPSLP</sequence>
<evidence type="ECO:0000256" key="1">
    <source>
        <dbReference type="SAM" id="MobiDB-lite"/>
    </source>
</evidence>
<dbReference type="InterPro" id="IPR007485">
    <property type="entry name" value="LPS_assembly_LptE"/>
</dbReference>
<keyword evidence="2" id="KW-0732">Signal</keyword>
<dbReference type="AlphaFoldDB" id="A0A3S8U666"/>
<evidence type="ECO:0000256" key="2">
    <source>
        <dbReference type="SAM" id="SignalP"/>
    </source>
</evidence>
<protein>
    <recommendedName>
        <fullName evidence="5">LPS-assembly lipoprotein</fullName>
    </recommendedName>
</protein>
<name>A0A3S8U666_9RHOB</name>
<reference evidence="3 4" key="1">
    <citation type="submission" date="2018-12" db="EMBL/GenBank/DDBJ databases">
        <title>Complete genome sequencing of Tabrizicola sp. K13M18.</title>
        <authorList>
            <person name="Bae J.-W."/>
        </authorList>
    </citation>
    <scope>NUCLEOTIDE SEQUENCE [LARGE SCALE GENOMIC DNA]</scope>
    <source>
        <strain evidence="3 4">K13M18</strain>
    </source>
</reference>
<dbReference type="Proteomes" id="UP000282002">
    <property type="component" value="Chromosome"/>
</dbReference>
<organism evidence="3 4">
    <name type="scientific">Tabrizicola piscis</name>
    <dbReference type="NCBI Taxonomy" id="2494374"/>
    <lineage>
        <taxon>Bacteria</taxon>
        <taxon>Pseudomonadati</taxon>
        <taxon>Pseudomonadota</taxon>
        <taxon>Alphaproteobacteria</taxon>
        <taxon>Rhodobacterales</taxon>
        <taxon>Paracoccaceae</taxon>
        <taxon>Tabrizicola</taxon>
    </lineage>
</organism>
<dbReference type="OrthoDB" id="7629596at2"/>
<feature type="signal peptide" evidence="2">
    <location>
        <begin position="1"/>
        <end position="50"/>
    </location>
</feature>
<gene>
    <name evidence="3" type="ORF">EI545_09725</name>
</gene>
<dbReference type="GO" id="GO:0043165">
    <property type="term" value="P:Gram-negative-bacterium-type cell outer membrane assembly"/>
    <property type="evidence" value="ECO:0007669"/>
    <property type="project" value="InterPro"/>
</dbReference>
<dbReference type="PROSITE" id="PS51318">
    <property type="entry name" value="TAT"/>
    <property type="match status" value="1"/>
</dbReference>
<proteinExistence type="predicted"/>
<dbReference type="RefSeq" id="WP_125325291.1">
    <property type="nucleotide sequence ID" value="NZ_CP034328.1"/>
</dbReference>
<dbReference type="GO" id="GO:0019867">
    <property type="term" value="C:outer membrane"/>
    <property type="evidence" value="ECO:0007669"/>
    <property type="project" value="InterPro"/>
</dbReference>
<feature type="chain" id="PRO_5019565390" description="LPS-assembly lipoprotein" evidence="2">
    <location>
        <begin position="51"/>
        <end position="185"/>
    </location>
</feature>
<dbReference type="Gene3D" id="3.30.160.150">
    <property type="entry name" value="Lipoprotein like domain"/>
    <property type="match status" value="1"/>
</dbReference>
<keyword evidence="4" id="KW-1185">Reference proteome</keyword>
<accession>A0A3S8U666</accession>
<feature type="region of interest" description="Disordered" evidence="1">
    <location>
        <begin position="1"/>
        <end position="24"/>
    </location>
</feature>
<evidence type="ECO:0000313" key="4">
    <source>
        <dbReference type="Proteomes" id="UP000282002"/>
    </source>
</evidence>
<evidence type="ECO:0008006" key="5">
    <source>
        <dbReference type="Google" id="ProtNLM"/>
    </source>
</evidence>
<dbReference type="EMBL" id="CP034328">
    <property type="protein sequence ID" value="AZL59094.1"/>
    <property type="molecule type" value="Genomic_DNA"/>
</dbReference>
<evidence type="ECO:0000313" key="3">
    <source>
        <dbReference type="EMBL" id="AZL59094.1"/>
    </source>
</evidence>